<dbReference type="EMBL" id="CABVIE010000002">
    <property type="protein sequence ID" value="VVO59125.1"/>
    <property type="molecule type" value="Genomic_DNA"/>
</dbReference>
<dbReference type="CDD" id="cd03056">
    <property type="entry name" value="GST_N_4"/>
    <property type="match status" value="1"/>
</dbReference>
<dbReference type="InterPro" id="IPR036249">
    <property type="entry name" value="Thioredoxin-like_sf"/>
</dbReference>
<dbReference type="InterPro" id="IPR040079">
    <property type="entry name" value="Glutathione_S-Trfase"/>
</dbReference>
<proteinExistence type="predicted"/>
<dbReference type="InterPro" id="IPR036282">
    <property type="entry name" value="Glutathione-S-Trfase_C_sf"/>
</dbReference>
<dbReference type="GO" id="GO:0016491">
    <property type="term" value="F:oxidoreductase activity"/>
    <property type="evidence" value="ECO:0007669"/>
    <property type="project" value="UniProtKB-KW"/>
</dbReference>
<dbReference type="RefSeq" id="WP_150756998.1">
    <property type="nucleotide sequence ID" value="NZ_CABVIE010000002.1"/>
</dbReference>
<comment type="caution">
    <text evidence="3">The sequence shown here is derived from an EMBL/GenBank/DDBJ whole genome shotgun (WGS) entry which is preliminary data.</text>
</comment>
<dbReference type="PANTHER" id="PTHR44051:SF2">
    <property type="entry name" value="HYPOTHETICAL GLUTATHIONE S-TRANSFERASE LIKE PROTEIN"/>
    <property type="match status" value="1"/>
</dbReference>
<accession>A0A8H2RQI5</accession>
<dbReference type="AlphaFoldDB" id="A0A8H2RQI5"/>
<feature type="domain" description="GST C-terminal" evidence="2">
    <location>
        <begin position="85"/>
        <end position="217"/>
    </location>
</feature>
<dbReference type="Pfam" id="PF00043">
    <property type="entry name" value="GST_C"/>
    <property type="match status" value="1"/>
</dbReference>
<evidence type="ECO:0000313" key="4">
    <source>
        <dbReference type="Proteomes" id="UP000325723"/>
    </source>
</evidence>
<evidence type="ECO:0000259" key="2">
    <source>
        <dbReference type="PROSITE" id="PS50405"/>
    </source>
</evidence>
<dbReference type="Gene3D" id="1.20.1050.10">
    <property type="match status" value="1"/>
</dbReference>
<dbReference type="InterPro" id="IPR004046">
    <property type="entry name" value="GST_C"/>
</dbReference>
<dbReference type="Gene3D" id="3.40.30.10">
    <property type="entry name" value="Glutaredoxin"/>
    <property type="match status" value="1"/>
</dbReference>
<keyword evidence="3" id="KW-0560">Oxidoreductase</keyword>
<evidence type="ECO:0000259" key="1">
    <source>
        <dbReference type="PROSITE" id="PS50404"/>
    </source>
</evidence>
<feature type="domain" description="GST N-terminal" evidence="1">
    <location>
        <begin position="1"/>
        <end position="80"/>
    </location>
</feature>
<reference evidence="3 4" key="1">
    <citation type="submission" date="2019-09" db="EMBL/GenBank/DDBJ databases">
        <authorList>
            <person name="Chandra G."/>
            <person name="Truman W A."/>
        </authorList>
    </citation>
    <scope>NUCLEOTIDE SEQUENCE [LARGE SCALE GENOMIC DNA]</scope>
    <source>
        <strain evidence="3">PS900</strain>
    </source>
</reference>
<evidence type="ECO:0000313" key="3">
    <source>
        <dbReference type="EMBL" id="VVO59125.1"/>
    </source>
</evidence>
<dbReference type="EC" id="1.8.4.-" evidence="3"/>
<gene>
    <name evidence="3" type="primary">yfcG_1</name>
    <name evidence="3" type="ORF">PS900_00705</name>
</gene>
<dbReference type="SUPFAM" id="SSF47616">
    <property type="entry name" value="GST C-terminal domain-like"/>
    <property type="match status" value="1"/>
</dbReference>
<name>A0A8H2RQI5_PSEFL</name>
<dbReference type="SFLD" id="SFLDS00019">
    <property type="entry name" value="Glutathione_Transferase_(cytos"/>
    <property type="match status" value="1"/>
</dbReference>
<sequence>MKLYSYKESGNSYKVRLLAALLGIKLDVVEVDLLNDEQHGPEYLAINPRGEVPTLVDGDRSFTDSAAILVYLAGQKPNSGFWSTDLAEQALIVDWLAFAASWVQYGVFTARAIVSFKGSYNGLGTTTYENTLAEATTRGIKSLEILDKSLEGKEWLANDRLTIADIGVFVYVALAPMGDISLEPHTNVTQWIDRVRKQPDFIAIDGLDDPFYCRKAP</sequence>
<dbReference type="PROSITE" id="PS50404">
    <property type="entry name" value="GST_NTER"/>
    <property type="match status" value="1"/>
</dbReference>
<dbReference type="InterPro" id="IPR010987">
    <property type="entry name" value="Glutathione-S-Trfase_C-like"/>
</dbReference>
<dbReference type="PANTHER" id="PTHR44051">
    <property type="entry name" value="GLUTATHIONE S-TRANSFERASE-RELATED"/>
    <property type="match status" value="1"/>
</dbReference>
<dbReference type="PROSITE" id="PS50405">
    <property type="entry name" value="GST_CTER"/>
    <property type="match status" value="1"/>
</dbReference>
<dbReference type="SFLD" id="SFLDG00358">
    <property type="entry name" value="Main_(cytGST)"/>
    <property type="match status" value="1"/>
</dbReference>
<dbReference type="InterPro" id="IPR004045">
    <property type="entry name" value="Glutathione_S-Trfase_N"/>
</dbReference>
<dbReference type="SUPFAM" id="SSF52833">
    <property type="entry name" value="Thioredoxin-like"/>
    <property type="match status" value="1"/>
</dbReference>
<dbReference type="Proteomes" id="UP000325723">
    <property type="component" value="Unassembled WGS sequence"/>
</dbReference>
<protein>
    <submittedName>
        <fullName evidence="3">Disulfide-bond oxidoreductase YfcG</fullName>
        <ecNumber evidence="3">1.8.4.-</ecNumber>
    </submittedName>
</protein>
<dbReference type="Pfam" id="PF13417">
    <property type="entry name" value="GST_N_3"/>
    <property type="match status" value="1"/>
</dbReference>
<organism evidence="3 4">
    <name type="scientific">Pseudomonas fluorescens</name>
    <dbReference type="NCBI Taxonomy" id="294"/>
    <lineage>
        <taxon>Bacteria</taxon>
        <taxon>Pseudomonadati</taxon>
        <taxon>Pseudomonadota</taxon>
        <taxon>Gammaproteobacteria</taxon>
        <taxon>Pseudomonadales</taxon>
        <taxon>Pseudomonadaceae</taxon>
        <taxon>Pseudomonas</taxon>
    </lineage>
</organism>